<dbReference type="EMBL" id="SMLD01000001">
    <property type="protein sequence ID" value="TDE60352.1"/>
    <property type="molecule type" value="Genomic_DNA"/>
</dbReference>
<reference evidence="2 3" key="1">
    <citation type="submission" date="2019-03" db="EMBL/GenBank/DDBJ databases">
        <title>Draft genome sequences of novel Actinobacteria.</title>
        <authorList>
            <person name="Sahin N."/>
            <person name="Ay H."/>
            <person name="Saygin H."/>
        </authorList>
    </citation>
    <scope>NUCLEOTIDE SEQUENCE [LARGE SCALE GENOMIC DNA]</scope>
    <source>
        <strain evidence="2 3">6K102</strain>
    </source>
</reference>
<keyword evidence="1" id="KW-0472">Membrane</keyword>
<name>A0A4R5FY47_9ACTN</name>
<comment type="caution">
    <text evidence="2">The sequence shown here is derived from an EMBL/GenBank/DDBJ whole genome shotgun (WGS) entry which is preliminary data.</text>
</comment>
<evidence type="ECO:0000313" key="2">
    <source>
        <dbReference type="EMBL" id="TDE60352.1"/>
    </source>
</evidence>
<evidence type="ECO:0000256" key="1">
    <source>
        <dbReference type="SAM" id="Phobius"/>
    </source>
</evidence>
<protein>
    <submittedName>
        <fullName evidence="2">Uncharacterized protein</fullName>
    </submittedName>
</protein>
<gene>
    <name evidence="2" type="ORF">E1295_00475</name>
</gene>
<sequence>MEIAVIEGREEARGSVFLMGTGVVVVAFWVLVVMRCAGSVWWGAGDGRAVLPGLWDSPAWVDAAGRSFLFGCVPGQAPVVVVADPGQG</sequence>
<keyword evidence="3" id="KW-1185">Reference proteome</keyword>
<accession>A0A4R5FY47</accession>
<dbReference type="AlphaFoldDB" id="A0A4R5FY47"/>
<dbReference type="RefSeq" id="WP_132627616.1">
    <property type="nucleotide sequence ID" value="NZ_SMLD01000001.1"/>
</dbReference>
<keyword evidence="1" id="KW-0812">Transmembrane</keyword>
<organism evidence="2 3">
    <name type="scientific">Nonomuraea mesophila</name>
    <dbReference type="NCBI Taxonomy" id="2530382"/>
    <lineage>
        <taxon>Bacteria</taxon>
        <taxon>Bacillati</taxon>
        <taxon>Actinomycetota</taxon>
        <taxon>Actinomycetes</taxon>
        <taxon>Streptosporangiales</taxon>
        <taxon>Streptosporangiaceae</taxon>
        <taxon>Nonomuraea</taxon>
    </lineage>
</organism>
<keyword evidence="1" id="KW-1133">Transmembrane helix</keyword>
<proteinExistence type="predicted"/>
<dbReference type="Proteomes" id="UP000295136">
    <property type="component" value="Unassembled WGS sequence"/>
</dbReference>
<evidence type="ECO:0000313" key="3">
    <source>
        <dbReference type="Proteomes" id="UP000295136"/>
    </source>
</evidence>
<feature type="transmembrane region" description="Helical" evidence="1">
    <location>
        <begin position="16"/>
        <end position="34"/>
    </location>
</feature>